<gene>
    <name evidence="5" type="ORF">A5771_02400</name>
</gene>
<evidence type="ECO:0000256" key="1">
    <source>
        <dbReference type="ARBA" id="ARBA00010652"/>
    </source>
</evidence>
<name>A0A1A2EVF6_MYCSD</name>
<evidence type="ECO:0000259" key="4">
    <source>
        <dbReference type="Pfam" id="PF18878"/>
    </source>
</evidence>
<dbReference type="InterPro" id="IPR000030">
    <property type="entry name" value="PPE_dom"/>
</dbReference>
<dbReference type="AlphaFoldDB" id="A0A1A2EVF6"/>
<feature type="compositionally biased region" description="Low complexity" evidence="2">
    <location>
        <begin position="385"/>
        <end position="394"/>
    </location>
</feature>
<evidence type="ECO:0000259" key="3">
    <source>
        <dbReference type="Pfam" id="PF00823"/>
    </source>
</evidence>
<dbReference type="InterPro" id="IPR038332">
    <property type="entry name" value="PPE_sf"/>
</dbReference>
<dbReference type="Gene3D" id="1.20.1260.20">
    <property type="entry name" value="PPE superfamily"/>
    <property type="match status" value="1"/>
</dbReference>
<dbReference type="PANTHER" id="PTHR46766">
    <property type="entry name" value="GLUTAMINE-RICH PROTEIN 2"/>
    <property type="match status" value="1"/>
</dbReference>
<dbReference type="InterPro" id="IPR043641">
    <property type="entry name" value="PPE-PPW_C"/>
</dbReference>
<feature type="compositionally biased region" description="Pro residues" evidence="2">
    <location>
        <begin position="344"/>
        <end position="358"/>
    </location>
</feature>
<organism evidence="5 6">
    <name type="scientific">Mycolicibacter sinensis (strain JDM601)</name>
    <name type="common">Mycobacterium sinense</name>
    <dbReference type="NCBI Taxonomy" id="875328"/>
    <lineage>
        <taxon>Bacteria</taxon>
        <taxon>Bacillati</taxon>
        <taxon>Actinomycetota</taxon>
        <taxon>Actinomycetes</taxon>
        <taxon>Mycobacteriales</taxon>
        <taxon>Mycobacteriaceae</taxon>
        <taxon>Mycolicibacter</taxon>
    </lineage>
</organism>
<evidence type="ECO:0000313" key="5">
    <source>
        <dbReference type="EMBL" id="OBG09072.1"/>
    </source>
</evidence>
<dbReference type="SUPFAM" id="SSF140459">
    <property type="entry name" value="PE/PPE dimer-like"/>
    <property type="match status" value="1"/>
</dbReference>
<dbReference type="EMBL" id="LZIN01000019">
    <property type="protein sequence ID" value="OBG09072.1"/>
    <property type="molecule type" value="Genomic_DNA"/>
</dbReference>
<dbReference type="OrthoDB" id="4753487at2"/>
<feature type="domain" description="PPE" evidence="3">
    <location>
        <begin position="1"/>
        <end position="162"/>
    </location>
</feature>
<reference evidence="6" key="1">
    <citation type="submission" date="2016-06" db="EMBL/GenBank/DDBJ databases">
        <authorList>
            <person name="Sutton G."/>
            <person name="Brinkac L."/>
            <person name="Sanka R."/>
            <person name="Adams M."/>
            <person name="Lau E."/>
            <person name="Mehaffy C."/>
            <person name="Tameris M."/>
            <person name="Hatherill M."/>
            <person name="Hanekom W."/>
            <person name="Mahomed H."/>
            <person name="Mcshane H."/>
        </authorList>
    </citation>
    <scope>NUCLEOTIDE SEQUENCE [LARGE SCALE GENOMIC DNA]</scope>
    <source>
        <strain evidence="6">852014-51077_SCH5608930-a</strain>
    </source>
</reference>
<sequence>MASPPEVHSALLSAGPGGGPLLAAAEAWSSLSAAYTAVSQELTAVVASVEAGAWQGPSAEAYLAAHTPYLAWLSRAGADSATAAAQCQLAAAAYSAALAAMPTLPELAANHATHGVLIATNFFGINTIPIALNEADYVRMWVQAATTMATYEGVASSAVASTPSLGAAPPITDGPGVHDPKVDNPLNLEIVRLLKNVGINWDPTAGTINGQVYDYYANANDPMWYLARALELVANFQYAGTQDPAAAWQYLLAVALLDWPTHVAQFTATLSQSAPLLAAATGALAAPVGALGGLGGLASLPAPPEAVAAAAAPVPSASALPTVVSSAPAVPAAAAPATASPAAPAGPPASPPPAPTPPPAVQAFAYPYLVGGGPGATPRVGTGAGASAPASASRKAAEPDLATVAAEAAARARARRRRRAIKRDHGDAVIKVGADASDQGAGPLGSSGSVTPGVNAAGLTRLAGAEFGESPRLPLLPEGWKAG</sequence>
<evidence type="ECO:0000313" key="6">
    <source>
        <dbReference type="Proteomes" id="UP000093985"/>
    </source>
</evidence>
<dbReference type="Pfam" id="PF18878">
    <property type="entry name" value="PPE-PPW"/>
    <property type="match status" value="1"/>
</dbReference>
<feature type="domain" description="PPE-PPW subfamily C-terminal" evidence="4">
    <location>
        <begin position="436"/>
        <end position="480"/>
    </location>
</feature>
<feature type="region of interest" description="Disordered" evidence="2">
    <location>
        <begin position="380"/>
        <end position="399"/>
    </location>
</feature>
<dbReference type="PANTHER" id="PTHR46766:SF1">
    <property type="entry name" value="GLUTAMINE-RICH PROTEIN 2"/>
    <property type="match status" value="1"/>
</dbReference>
<evidence type="ECO:0008006" key="7">
    <source>
        <dbReference type="Google" id="ProtNLM"/>
    </source>
</evidence>
<dbReference type="GO" id="GO:0052572">
    <property type="term" value="P:response to host immune response"/>
    <property type="evidence" value="ECO:0007669"/>
    <property type="project" value="TreeGrafter"/>
</dbReference>
<feature type="region of interest" description="Disordered" evidence="2">
    <location>
        <begin position="338"/>
        <end position="358"/>
    </location>
</feature>
<protein>
    <recommendedName>
        <fullName evidence="7">PPE family protein</fullName>
    </recommendedName>
</protein>
<proteinExistence type="inferred from homology"/>
<dbReference type="RefSeq" id="WP_064853885.1">
    <property type="nucleotide sequence ID" value="NZ_LZIM01000083.1"/>
</dbReference>
<dbReference type="Pfam" id="PF00823">
    <property type="entry name" value="PPE"/>
    <property type="match status" value="1"/>
</dbReference>
<comment type="caution">
    <text evidence="5">The sequence shown here is derived from an EMBL/GenBank/DDBJ whole genome shotgun (WGS) entry which is preliminary data.</text>
</comment>
<dbReference type="Proteomes" id="UP000093985">
    <property type="component" value="Unassembled WGS sequence"/>
</dbReference>
<dbReference type="FunFam" id="1.20.1260.20:FF:000001">
    <property type="entry name" value="PPE family protein PPE41"/>
    <property type="match status" value="1"/>
</dbReference>
<accession>A0A1A2EVF6</accession>
<evidence type="ECO:0000256" key="2">
    <source>
        <dbReference type="SAM" id="MobiDB-lite"/>
    </source>
</evidence>
<comment type="similarity">
    <text evidence="1">Belongs to the mycobacterial PPE family.</text>
</comment>